<sequence length="68" mass="7423">MGVIPNQRYVMTGLRVETHVYANAVNKCARKLTRMDLVNVILTALTFVTVGTSVLDADAYQHTPASSV</sequence>
<dbReference type="EMBL" id="CM056814">
    <property type="protein sequence ID" value="KAJ8627600.1"/>
    <property type="molecule type" value="Genomic_DNA"/>
</dbReference>
<gene>
    <name evidence="1" type="ORF">MRB53_020907</name>
</gene>
<proteinExistence type="predicted"/>
<evidence type="ECO:0000313" key="1">
    <source>
        <dbReference type="EMBL" id="KAJ8627600.1"/>
    </source>
</evidence>
<protein>
    <submittedName>
        <fullName evidence="1">Uncharacterized protein</fullName>
    </submittedName>
</protein>
<dbReference type="Proteomes" id="UP001234297">
    <property type="component" value="Chromosome 6"/>
</dbReference>
<evidence type="ECO:0000313" key="2">
    <source>
        <dbReference type="Proteomes" id="UP001234297"/>
    </source>
</evidence>
<organism evidence="1 2">
    <name type="scientific">Persea americana</name>
    <name type="common">Avocado</name>
    <dbReference type="NCBI Taxonomy" id="3435"/>
    <lineage>
        <taxon>Eukaryota</taxon>
        <taxon>Viridiplantae</taxon>
        <taxon>Streptophyta</taxon>
        <taxon>Embryophyta</taxon>
        <taxon>Tracheophyta</taxon>
        <taxon>Spermatophyta</taxon>
        <taxon>Magnoliopsida</taxon>
        <taxon>Magnoliidae</taxon>
        <taxon>Laurales</taxon>
        <taxon>Lauraceae</taxon>
        <taxon>Persea</taxon>
    </lineage>
</organism>
<reference evidence="1 2" key="1">
    <citation type="journal article" date="2022" name="Hortic Res">
        <title>A haplotype resolved chromosomal level avocado genome allows analysis of novel avocado genes.</title>
        <authorList>
            <person name="Nath O."/>
            <person name="Fletcher S.J."/>
            <person name="Hayward A."/>
            <person name="Shaw L.M."/>
            <person name="Masouleh A.K."/>
            <person name="Furtado A."/>
            <person name="Henry R.J."/>
            <person name="Mitter N."/>
        </authorList>
    </citation>
    <scope>NUCLEOTIDE SEQUENCE [LARGE SCALE GENOMIC DNA]</scope>
    <source>
        <strain evidence="2">cv. Hass</strain>
    </source>
</reference>
<keyword evidence="2" id="KW-1185">Reference proteome</keyword>
<name>A0ACC2L2G0_PERAE</name>
<accession>A0ACC2L2G0</accession>
<comment type="caution">
    <text evidence="1">The sequence shown here is derived from an EMBL/GenBank/DDBJ whole genome shotgun (WGS) entry which is preliminary data.</text>
</comment>